<evidence type="ECO:0000256" key="4">
    <source>
        <dbReference type="ARBA" id="ARBA00022989"/>
    </source>
</evidence>
<dbReference type="PIRSF" id="PIRSF002419">
    <property type="entry name" value="Tetraspanin"/>
    <property type="match status" value="1"/>
</dbReference>
<dbReference type="Proteomes" id="UP000838412">
    <property type="component" value="Chromosome 3"/>
</dbReference>
<evidence type="ECO:0000313" key="9">
    <source>
        <dbReference type="Proteomes" id="UP000838412"/>
    </source>
</evidence>
<organism evidence="8 9">
    <name type="scientific">Branchiostoma lanceolatum</name>
    <name type="common">Common lancelet</name>
    <name type="synonym">Amphioxus lanceolatum</name>
    <dbReference type="NCBI Taxonomy" id="7740"/>
    <lineage>
        <taxon>Eukaryota</taxon>
        <taxon>Metazoa</taxon>
        <taxon>Chordata</taxon>
        <taxon>Cephalochordata</taxon>
        <taxon>Leptocardii</taxon>
        <taxon>Amphioxiformes</taxon>
        <taxon>Branchiostomatidae</taxon>
        <taxon>Branchiostoma</taxon>
    </lineage>
</organism>
<dbReference type="OrthoDB" id="10033535at2759"/>
<evidence type="ECO:0000256" key="1">
    <source>
        <dbReference type="ARBA" id="ARBA00004141"/>
    </source>
</evidence>
<evidence type="ECO:0000256" key="3">
    <source>
        <dbReference type="ARBA" id="ARBA00022692"/>
    </source>
</evidence>
<keyword evidence="5 7" id="KW-0472">Membrane</keyword>
<feature type="transmembrane region" description="Helical" evidence="7">
    <location>
        <begin position="12"/>
        <end position="35"/>
    </location>
</feature>
<dbReference type="PANTHER" id="PTHR19282:SF519">
    <property type="entry name" value="TETRASPANIN"/>
    <property type="match status" value="1"/>
</dbReference>
<name>A0A8J9ZKC5_BRALA</name>
<dbReference type="EMBL" id="OV696688">
    <property type="protein sequence ID" value="CAH1257036.1"/>
    <property type="molecule type" value="Genomic_DNA"/>
</dbReference>
<keyword evidence="4 7" id="KW-1133">Transmembrane helix</keyword>
<protein>
    <recommendedName>
        <fullName evidence="7">Tetraspanin</fullName>
    </recommendedName>
</protein>
<comment type="subcellular location">
    <subcellularLocation>
        <location evidence="1 7">Membrane</location>
        <topology evidence="1 7">Multi-pass membrane protein</topology>
    </subcellularLocation>
</comment>
<feature type="transmembrane region" description="Helical" evidence="7">
    <location>
        <begin position="47"/>
        <end position="69"/>
    </location>
</feature>
<proteinExistence type="inferred from homology"/>
<evidence type="ECO:0000256" key="6">
    <source>
        <dbReference type="PIRSR" id="PIRSR002419-1"/>
    </source>
</evidence>
<dbReference type="Pfam" id="PF00335">
    <property type="entry name" value="Tetraspanin"/>
    <property type="match status" value="1"/>
</dbReference>
<accession>A0A8J9ZKC5</accession>
<feature type="transmembrane region" description="Helical" evidence="7">
    <location>
        <begin position="251"/>
        <end position="276"/>
    </location>
</feature>
<reference evidence="8" key="1">
    <citation type="submission" date="2022-01" db="EMBL/GenBank/DDBJ databases">
        <authorList>
            <person name="Braso-Vives M."/>
        </authorList>
    </citation>
    <scope>NUCLEOTIDE SEQUENCE</scope>
</reference>
<evidence type="ECO:0000256" key="2">
    <source>
        <dbReference type="ARBA" id="ARBA00006840"/>
    </source>
</evidence>
<dbReference type="InterPro" id="IPR008952">
    <property type="entry name" value="Tetraspanin_EC2_sf"/>
</dbReference>
<dbReference type="PRINTS" id="PR00259">
    <property type="entry name" value="TMFOUR"/>
</dbReference>
<keyword evidence="6" id="KW-1015">Disulfide bond</keyword>
<dbReference type="InterPro" id="IPR018499">
    <property type="entry name" value="Tetraspanin/Peripherin"/>
</dbReference>
<evidence type="ECO:0000256" key="5">
    <source>
        <dbReference type="ARBA" id="ARBA00023136"/>
    </source>
</evidence>
<dbReference type="PANTHER" id="PTHR19282">
    <property type="entry name" value="TETRASPANIN"/>
    <property type="match status" value="1"/>
</dbReference>
<dbReference type="GO" id="GO:0005886">
    <property type="term" value="C:plasma membrane"/>
    <property type="evidence" value="ECO:0007669"/>
    <property type="project" value="TreeGrafter"/>
</dbReference>
<keyword evidence="3 7" id="KW-0812">Transmembrane</keyword>
<feature type="transmembrane region" description="Helical" evidence="7">
    <location>
        <begin position="81"/>
        <end position="105"/>
    </location>
</feature>
<dbReference type="SUPFAM" id="SSF48652">
    <property type="entry name" value="Tetraspanin"/>
    <property type="match status" value="1"/>
</dbReference>
<dbReference type="AlphaFoldDB" id="A0A8J9ZKC5"/>
<feature type="disulfide bond" evidence="6">
    <location>
        <begin position="149"/>
        <end position="166"/>
    </location>
</feature>
<comment type="similarity">
    <text evidence="2 7">Belongs to the tetraspanin (TM4SF) family.</text>
</comment>
<keyword evidence="9" id="KW-1185">Reference proteome</keyword>
<evidence type="ECO:0000313" key="8">
    <source>
        <dbReference type="EMBL" id="CAH1257036.1"/>
    </source>
</evidence>
<evidence type="ECO:0000256" key="7">
    <source>
        <dbReference type="RuleBase" id="RU361218"/>
    </source>
</evidence>
<sequence length="285" mass="29491">MGCCSGIIRVLLFIFNFVFWLVGLALLGIGIWLIVDPVSKGIQSVLSFYGIAVYIIIAAGAITTVVGFLGCCGACKESKCLLIMFSIFLGIIFAVEVAAGIVAIVQRGSLTSLVTESFADILTKSAYLENAPIAVQAGVEAMQTGLQCCGLTATADWNFPAYAKGCSCSGTIAPGLPPTVPVSNVTTALAPTAAPTTAPATTTSGVMGTTVSTTTTTTTTVSTTTMDPDVCVGQYWQPCVVKLKPFLEDNFLLVGVAALVFSVVQIIGICFSCIVIKNANDVTPV</sequence>
<gene>
    <name evidence="8" type="primary">CD81</name>
    <name evidence="8" type="ORF">BLAG_LOCUS15096</name>
</gene>
<dbReference type="InterPro" id="IPR000301">
    <property type="entry name" value="Tetraspanin_animals"/>
</dbReference>